<dbReference type="InterPro" id="IPR003141">
    <property type="entry name" value="Pol/His_phosphatase_N"/>
</dbReference>
<feature type="domain" description="Polymerase/histidinol phosphatase N-terminal" evidence="1">
    <location>
        <begin position="43"/>
        <end position="103"/>
    </location>
</feature>
<dbReference type="AlphaFoldDB" id="A0A285NZW7"/>
<gene>
    <name evidence="2" type="ORF">SAMN06265353_1118</name>
</gene>
<dbReference type="RefSeq" id="WP_180764096.1">
    <property type="nucleotide sequence ID" value="NZ_OBEN01000005.1"/>
</dbReference>
<protein>
    <submittedName>
        <fullName evidence="2">Predicted metal-dependent phosphoesterase TrpH, contains PHP domain</fullName>
    </submittedName>
</protein>
<evidence type="ECO:0000313" key="3">
    <source>
        <dbReference type="Proteomes" id="UP000218627"/>
    </source>
</evidence>
<reference evidence="3" key="1">
    <citation type="submission" date="2017-09" db="EMBL/GenBank/DDBJ databases">
        <authorList>
            <person name="Varghese N."/>
            <person name="Submissions S."/>
        </authorList>
    </citation>
    <scope>NUCLEOTIDE SEQUENCE [LARGE SCALE GENOMIC DNA]</scope>
    <source>
        <strain evidence="3">DSM 2913</strain>
    </source>
</reference>
<sequence>MIWLLIALLISYLALLHLYPIKWVKARRSKEFFEPPDFYVYSYEFHIHTQFSYDSLGKPEDIKMSMSSEDIDYAIITDHDTDAIKNFCDEHKMIAGVERKITDQEGKILGDLIEIDNLKVIAHPFKEKYRWKLSRDKEYILEIINLKDALLENKFMLFLHLLPVVLLLPIFKERSLSLLQKVIDIEKYACVYLKEGWDNPVIGGLDHHVKIYIREVGMRFLFPNYKYSFMLMRNFLLSKEKISSAKELINAIKRGITIVSFLPKPSLVWRKGKKLFVQTPYENSIVFVEGTQKNCFEGSCASTELNDGVYVVYAYRYLLRIGRLYLGVRPLFITALEVRKDGDALT</sequence>
<dbReference type="SUPFAM" id="SSF89550">
    <property type="entry name" value="PHP domain-like"/>
    <property type="match status" value="1"/>
</dbReference>
<organism evidence="2 3">
    <name type="scientific">Hydrogenobacter hydrogenophilus</name>
    <dbReference type="NCBI Taxonomy" id="35835"/>
    <lineage>
        <taxon>Bacteria</taxon>
        <taxon>Pseudomonadati</taxon>
        <taxon>Aquificota</taxon>
        <taxon>Aquificia</taxon>
        <taxon>Aquificales</taxon>
        <taxon>Aquificaceae</taxon>
        <taxon>Hydrogenobacter</taxon>
    </lineage>
</organism>
<dbReference type="Proteomes" id="UP000218627">
    <property type="component" value="Unassembled WGS sequence"/>
</dbReference>
<evidence type="ECO:0000313" key="2">
    <source>
        <dbReference type="EMBL" id="SNZ14483.1"/>
    </source>
</evidence>
<name>A0A285NZW7_9AQUI</name>
<keyword evidence="3" id="KW-1185">Reference proteome</keyword>
<evidence type="ECO:0000259" key="1">
    <source>
        <dbReference type="SMART" id="SM00481"/>
    </source>
</evidence>
<dbReference type="EMBL" id="OBEN01000005">
    <property type="protein sequence ID" value="SNZ14483.1"/>
    <property type="molecule type" value="Genomic_DNA"/>
</dbReference>
<dbReference type="SMART" id="SM00481">
    <property type="entry name" value="POLIIIAc"/>
    <property type="match status" value="1"/>
</dbReference>
<dbReference type="Gene3D" id="3.20.20.140">
    <property type="entry name" value="Metal-dependent hydrolases"/>
    <property type="match status" value="1"/>
</dbReference>
<dbReference type="InterPro" id="IPR016195">
    <property type="entry name" value="Pol/histidinol_Pase-like"/>
</dbReference>
<accession>A0A285NZW7</accession>
<proteinExistence type="predicted"/>